<dbReference type="GO" id="GO:0043565">
    <property type="term" value="F:sequence-specific DNA binding"/>
    <property type="evidence" value="ECO:0007669"/>
    <property type="project" value="InterPro"/>
</dbReference>
<keyword evidence="2" id="KW-0238">DNA-binding</keyword>
<keyword evidence="3" id="KW-0804">Transcription</keyword>
<dbReference type="InterPro" id="IPR050204">
    <property type="entry name" value="AraC_XylS_family_regulators"/>
</dbReference>
<protein>
    <submittedName>
        <fullName evidence="5">Transcriptional regulator, AraC family</fullName>
    </submittedName>
</protein>
<evidence type="ECO:0000313" key="5">
    <source>
        <dbReference type="EMBL" id="VAW34599.1"/>
    </source>
</evidence>
<dbReference type="InterPro" id="IPR018062">
    <property type="entry name" value="HTH_AraC-typ_CS"/>
</dbReference>
<organism evidence="5">
    <name type="scientific">hydrothermal vent metagenome</name>
    <dbReference type="NCBI Taxonomy" id="652676"/>
    <lineage>
        <taxon>unclassified sequences</taxon>
        <taxon>metagenomes</taxon>
        <taxon>ecological metagenomes</taxon>
    </lineage>
</organism>
<dbReference type="PANTHER" id="PTHR46796">
    <property type="entry name" value="HTH-TYPE TRANSCRIPTIONAL ACTIVATOR RHAS-RELATED"/>
    <property type="match status" value="1"/>
</dbReference>
<dbReference type="PANTHER" id="PTHR46796:SF6">
    <property type="entry name" value="ARAC SUBFAMILY"/>
    <property type="match status" value="1"/>
</dbReference>
<dbReference type="GO" id="GO:0003700">
    <property type="term" value="F:DNA-binding transcription factor activity"/>
    <property type="evidence" value="ECO:0007669"/>
    <property type="project" value="InterPro"/>
</dbReference>
<dbReference type="InterPro" id="IPR018060">
    <property type="entry name" value="HTH_AraC"/>
</dbReference>
<accession>A0A3B0VCN2</accession>
<name>A0A3B0VCN2_9ZZZZ</name>
<dbReference type="InterPro" id="IPR020449">
    <property type="entry name" value="Tscrpt_reg_AraC-type_HTH"/>
</dbReference>
<dbReference type="PROSITE" id="PS00041">
    <property type="entry name" value="HTH_ARAC_FAMILY_1"/>
    <property type="match status" value="1"/>
</dbReference>
<keyword evidence="1" id="KW-0805">Transcription regulation</keyword>
<reference evidence="5" key="1">
    <citation type="submission" date="2018-06" db="EMBL/GenBank/DDBJ databases">
        <authorList>
            <person name="Zhirakovskaya E."/>
        </authorList>
    </citation>
    <scope>NUCLEOTIDE SEQUENCE</scope>
</reference>
<dbReference type="AlphaFoldDB" id="A0A3B0VCN2"/>
<sequence length="292" mass="32512">MPLLNNTSFAGVDATAPCSPLNCIWLGAVARPLRLPQLGHIYLLFPGETAVSCNNSTLHPNQYSLFTAQTEALTLEPIAPDASPTLLLLLSPGFILEMAHFLNIPDSLNHLLHSISLPQGDELSFLLAELVTVCTPPAQQNTAEELMLEVVGEVLRLMQLRQQALRTLAHHKQSTIDDLLPRLLQARQYVEARYLQPIKVAGVAEVVALSEFHFARLFKAAFDMSLHQFVMRLRLDEAHRCLLTTDVSVTELGLHVGYSSLSSFIHAFKRRFGFSPAHYQRQLKMSRIEQAG</sequence>
<dbReference type="PROSITE" id="PS01124">
    <property type="entry name" value="HTH_ARAC_FAMILY_2"/>
    <property type="match status" value="1"/>
</dbReference>
<feature type="domain" description="HTH araC/xylS-type" evidence="4">
    <location>
        <begin position="184"/>
        <end position="282"/>
    </location>
</feature>
<gene>
    <name evidence="5" type="ORF">MNBD_CHLOROFLEXI01-2255</name>
</gene>
<dbReference type="Pfam" id="PF12833">
    <property type="entry name" value="HTH_18"/>
    <property type="match status" value="1"/>
</dbReference>
<dbReference type="PRINTS" id="PR00032">
    <property type="entry name" value="HTHARAC"/>
</dbReference>
<dbReference type="SUPFAM" id="SSF46689">
    <property type="entry name" value="Homeodomain-like"/>
    <property type="match status" value="2"/>
</dbReference>
<dbReference type="Gene3D" id="1.10.10.60">
    <property type="entry name" value="Homeodomain-like"/>
    <property type="match status" value="1"/>
</dbReference>
<dbReference type="SMART" id="SM00342">
    <property type="entry name" value="HTH_ARAC"/>
    <property type="match status" value="1"/>
</dbReference>
<dbReference type="EMBL" id="UOEU01000540">
    <property type="protein sequence ID" value="VAW34599.1"/>
    <property type="molecule type" value="Genomic_DNA"/>
</dbReference>
<evidence type="ECO:0000256" key="2">
    <source>
        <dbReference type="ARBA" id="ARBA00023125"/>
    </source>
</evidence>
<dbReference type="InterPro" id="IPR009057">
    <property type="entry name" value="Homeodomain-like_sf"/>
</dbReference>
<evidence type="ECO:0000259" key="4">
    <source>
        <dbReference type="PROSITE" id="PS01124"/>
    </source>
</evidence>
<evidence type="ECO:0000256" key="3">
    <source>
        <dbReference type="ARBA" id="ARBA00023163"/>
    </source>
</evidence>
<evidence type="ECO:0000256" key="1">
    <source>
        <dbReference type="ARBA" id="ARBA00023015"/>
    </source>
</evidence>
<proteinExistence type="predicted"/>